<dbReference type="InterPro" id="IPR042099">
    <property type="entry name" value="ANL_N_sf"/>
</dbReference>
<feature type="domain" description="Acetyl-coenzyme A synthetase N-terminal" evidence="10">
    <location>
        <begin position="10"/>
        <end position="66"/>
    </location>
</feature>
<dbReference type="PANTHER" id="PTHR24095:SF14">
    <property type="entry name" value="ACETYL-COENZYME A SYNTHETASE 1"/>
    <property type="match status" value="1"/>
</dbReference>
<evidence type="ECO:0000256" key="5">
    <source>
        <dbReference type="ARBA" id="ARBA00022840"/>
    </source>
</evidence>
<dbReference type="InterPro" id="IPR025110">
    <property type="entry name" value="AMP-bd_C"/>
</dbReference>
<dbReference type="InterPro" id="IPR000873">
    <property type="entry name" value="AMP-dep_synth/lig_dom"/>
</dbReference>
<keyword evidence="7" id="KW-1133">Transmembrane helix</keyword>
<evidence type="ECO:0000256" key="3">
    <source>
        <dbReference type="ARBA" id="ARBA00022598"/>
    </source>
</evidence>
<dbReference type="Gene3D" id="3.40.50.12780">
    <property type="entry name" value="N-terminal domain of ligase-like"/>
    <property type="match status" value="1"/>
</dbReference>
<reference evidence="11 12" key="1">
    <citation type="submission" date="2020-08" db="EMBL/GenBank/DDBJ databases">
        <title>Bridging the membrane lipid divide: bacteria of the FCB group superphylum have the potential to synthesize archaeal ether lipids.</title>
        <authorList>
            <person name="Villanueva L."/>
            <person name="Von Meijenfeldt F.A.B."/>
            <person name="Westbye A.B."/>
            <person name="Yadav S."/>
            <person name="Hopmans E.C."/>
            <person name="Dutilh B.E."/>
            <person name="Sinninghe Damste J.S."/>
        </authorList>
    </citation>
    <scope>NUCLEOTIDE SEQUENCE [LARGE SCALE GENOMIC DNA]</scope>
    <source>
        <strain evidence="11">NIOZ-UU36</strain>
    </source>
</reference>
<dbReference type="InterPro" id="IPR045851">
    <property type="entry name" value="AMP-bd_C_sf"/>
</dbReference>
<keyword evidence="5" id="KW-0067">ATP-binding</keyword>
<dbReference type="EMBL" id="JACNJN010000068">
    <property type="protein sequence ID" value="MBC8334483.1"/>
    <property type="molecule type" value="Genomic_DNA"/>
</dbReference>
<dbReference type="EC" id="6.2.1.1" evidence="2"/>
<dbReference type="SUPFAM" id="SSF56801">
    <property type="entry name" value="Acetyl-CoA synthetase-like"/>
    <property type="match status" value="1"/>
</dbReference>
<evidence type="ECO:0000256" key="6">
    <source>
        <dbReference type="ARBA" id="ARBA00022990"/>
    </source>
</evidence>
<feature type="domain" description="AMP-binding enzyme C-terminal" evidence="9">
    <location>
        <begin position="511"/>
        <end position="589"/>
    </location>
</feature>
<evidence type="ECO:0000259" key="10">
    <source>
        <dbReference type="Pfam" id="PF16177"/>
    </source>
</evidence>
<dbReference type="Pfam" id="PF16177">
    <property type="entry name" value="ACAS_N"/>
    <property type="match status" value="1"/>
</dbReference>
<evidence type="ECO:0000259" key="8">
    <source>
        <dbReference type="Pfam" id="PF00501"/>
    </source>
</evidence>
<feature type="transmembrane region" description="Helical" evidence="7">
    <location>
        <begin position="292"/>
        <end position="312"/>
    </location>
</feature>
<dbReference type="InterPro" id="IPR020845">
    <property type="entry name" value="AMP-binding_CS"/>
</dbReference>
<sequence length="623" mass="68800">MRQHNIPDFETLMKRSIEDVSWFTDALLQYLKIEFYKPYSAVADFSRGIQWPKWCVDGQMNIVHNCVDKRIGTPEESKPAFIWESEEGNSGEMSYGELYRQVNQAANALRELGLGKGDAIGIYMPMVPEIVVALLAIAKIGGVILPLFSGYGVSAVVTRLVDADAKALFTADGVFRRGKAVDMKSVADQAAEQTPTLAHMIVVNRTGLEINMREGRDHWWHEIIPRQSEKAETEITDAEDLLMIIYTSGTTGRPKGAVHTHCGFPIKAAQDMAFGTDLHPGEILYWMSDMGWMMGPWLVFGALVLGGTFFIYDGAPDFPGPDRLWDMVARHKVTTLGISPTLVRALIPKGNQHFEKHDLSSLRFFASTGEPWNPDPWMWLFEKVGKGKTPIINYSGGTEISGGIVMGNPILPLKACAFSAPTPGIAADVVDEKGNSVSDQVGELVIRTPWIGMTRGFWKDPERYIETYWSQWKDVWVHGDFAAKDSDGLWYILGRSDDTIKVAGKRLGPAEVESILVEHPQVIEAAAIGVPDPVKGSAVVVFCVLAVDADPNDNLRDELRAMVATAMGKPLAPKEILFVSDLPKTRNAKVMRRMIRSAYLGLDLGDTSSLVNAETIEEIRGMG</sequence>
<accession>A0A8J6TEF3</accession>
<dbReference type="PANTHER" id="PTHR24095">
    <property type="entry name" value="ACETYL-COENZYME A SYNTHETASE"/>
    <property type="match status" value="1"/>
</dbReference>
<dbReference type="Proteomes" id="UP000614469">
    <property type="component" value="Unassembled WGS sequence"/>
</dbReference>
<keyword evidence="6" id="KW-0007">Acetylation</keyword>
<evidence type="ECO:0000259" key="9">
    <source>
        <dbReference type="Pfam" id="PF13193"/>
    </source>
</evidence>
<name>A0A8J6TEF3_9CHLR</name>
<evidence type="ECO:0000256" key="4">
    <source>
        <dbReference type="ARBA" id="ARBA00022741"/>
    </source>
</evidence>
<gene>
    <name evidence="11" type="ORF">H8E29_04400</name>
</gene>
<evidence type="ECO:0000256" key="7">
    <source>
        <dbReference type="SAM" id="Phobius"/>
    </source>
</evidence>
<dbReference type="Pfam" id="PF00501">
    <property type="entry name" value="AMP-binding"/>
    <property type="match status" value="1"/>
</dbReference>
<comment type="similarity">
    <text evidence="1">Belongs to the ATP-dependent AMP-binding enzyme family.</text>
</comment>
<proteinExistence type="inferred from homology"/>
<dbReference type="InterPro" id="IPR032387">
    <property type="entry name" value="ACAS_N"/>
</dbReference>
<keyword evidence="3" id="KW-0436">Ligase</keyword>
<evidence type="ECO:0000256" key="1">
    <source>
        <dbReference type="ARBA" id="ARBA00006432"/>
    </source>
</evidence>
<comment type="caution">
    <text evidence="11">The sequence shown here is derived from an EMBL/GenBank/DDBJ whole genome shotgun (WGS) entry which is preliminary data.</text>
</comment>
<dbReference type="Gene3D" id="3.30.300.30">
    <property type="match status" value="1"/>
</dbReference>
<keyword evidence="7" id="KW-0472">Membrane</keyword>
<dbReference type="GO" id="GO:0005524">
    <property type="term" value="F:ATP binding"/>
    <property type="evidence" value="ECO:0007669"/>
    <property type="project" value="UniProtKB-KW"/>
</dbReference>
<feature type="domain" description="AMP-dependent synthetase/ligase" evidence="8">
    <location>
        <begin position="77"/>
        <end position="458"/>
    </location>
</feature>
<dbReference type="GO" id="GO:0006085">
    <property type="term" value="P:acetyl-CoA biosynthetic process"/>
    <property type="evidence" value="ECO:0007669"/>
    <property type="project" value="TreeGrafter"/>
</dbReference>
<dbReference type="GO" id="GO:0003987">
    <property type="term" value="F:acetate-CoA ligase activity"/>
    <property type="evidence" value="ECO:0007669"/>
    <property type="project" value="UniProtKB-EC"/>
</dbReference>
<keyword evidence="4" id="KW-0547">Nucleotide-binding</keyword>
<organism evidence="11 12">
    <name type="scientific">Candidatus Desulfolinea nitratireducens</name>
    <dbReference type="NCBI Taxonomy" id="2841698"/>
    <lineage>
        <taxon>Bacteria</taxon>
        <taxon>Bacillati</taxon>
        <taxon>Chloroflexota</taxon>
        <taxon>Anaerolineae</taxon>
        <taxon>Anaerolineales</taxon>
        <taxon>Anaerolineales incertae sedis</taxon>
        <taxon>Candidatus Desulfolinea</taxon>
    </lineage>
</organism>
<protein>
    <recommendedName>
        <fullName evidence="2">acetate--CoA ligase</fullName>
        <ecNumber evidence="2">6.2.1.1</ecNumber>
    </recommendedName>
</protein>
<evidence type="ECO:0000313" key="11">
    <source>
        <dbReference type="EMBL" id="MBC8334483.1"/>
    </source>
</evidence>
<evidence type="ECO:0000313" key="12">
    <source>
        <dbReference type="Proteomes" id="UP000614469"/>
    </source>
</evidence>
<evidence type="ECO:0000256" key="2">
    <source>
        <dbReference type="ARBA" id="ARBA00013275"/>
    </source>
</evidence>
<dbReference type="AlphaFoldDB" id="A0A8J6TEF3"/>
<dbReference type="PROSITE" id="PS00455">
    <property type="entry name" value="AMP_BINDING"/>
    <property type="match status" value="1"/>
</dbReference>
<keyword evidence="7" id="KW-0812">Transmembrane</keyword>
<dbReference type="Pfam" id="PF13193">
    <property type="entry name" value="AMP-binding_C"/>
    <property type="match status" value="1"/>
</dbReference>